<sequence length="585" mass="67804">MQCNEQPHINSRQQRKLAYRARNRLLSIHRDAQDLKQRVYDILESHHHHGNPCSASTSSTRIKSFPWLPNKNCGSWYLPPNNELTTSSTEVYFKSSDGHITSNYAFSLKRLNLPLIELLHQVNSCFLVDSSVRKILPDSFSRTIPVWCCVMNRIVQQYRSEFRQLDENNQYDEVGEDEWDTSLYTPASIVSPEEYTEISSLIDSRVELLYSSKAIVNPSWLISTLNKPLRPMWIVEGQVQSYTNSLQLSSVDDDKYYTIICCNPSNYHEGSSSKNHIHWKNHSGSDETSFGYYYTPGAADDDSEWGRNLSPNLFWSNCETLLQHNLTDDDTDALIDTIIQRERENHLSCVPPNSMEHGDKIGNIDLWIGSYEAAKPPTCWDNFDAVLNITDTEYPDMQESIKEQQEQRQRNCFYLQLPVAEGKKDKIELERWMPVGLVFLIHHLQQKRRVLVYGTKGRDRAVAVVLAFVVLACPPMYPLKLKDTFAGFDIDTISQQQQGEADKRYHHSDLELDLVNVLLEKNGRETFLHWMHNQASLPQEPFADKESLRIVLQLVTQYRENAETTRSTMQKLNRFFMSSSMYRHI</sequence>
<dbReference type="GO" id="GO:0005737">
    <property type="term" value="C:cytoplasm"/>
    <property type="evidence" value="ECO:0007669"/>
    <property type="project" value="TreeGrafter"/>
</dbReference>
<feature type="domain" description="Rit1 DUSP-like" evidence="1">
    <location>
        <begin position="414"/>
        <end position="575"/>
    </location>
</feature>
<dbReference type="GO" id="GO:0043399">
    <property type="term" value="F:tRNA adenosine(64)-2'-O-ribosylphosphate transferase activity"/>
    <property type="evidence" value="ECO:0007669"/>
    <property type="project" value="InterPro"/>
</dbReference>
<comment type="caution">
    <text evidence="3">The sequence shown here is derived from an EMBL/GenBank/DDBJ whole genome shotgun (WGS) entry which is preliminary data.</text>
</comment>
<keyword evidence="3" id="KW-0808">Transferase</keyword>
<dbReference type="Proteomes" id="UP001224775">
    <property type="component" value="Unassembled WGS sequence"/>
</dbReference>
<dbReference type="InterPro" id="IPR033449">
    <property type="entry name" value="Rit1_N"/>
</dbReference>
<dbReference type="InterPro" id="IPR007306">
    <property type="entry name" value="Rit1"/>
</dbReference>
<protein>
    <submittedName>
        <fullName evidence="3">tRNA A64-2'-O-ribosylphosphate transferase</fullName>
        <ecNumber evidence="3">2.4.2.-</ecNumber>
    </submittedName>
</protein>
<dbReference type="PANTHER" id="PTHR31811">
    <property type="entry name" value="TRNA A64-2'-O-RIBOSYLPHOSPHATE TRANSFERASE"/>
    <property type="match status" value="1"/>
</dbReference>
<dbReference type="InterPro" id="IPR029021">
    <property type="entry name" value="Prot-tyrosine_phosphatase-like"/>
</dbReference>
<dbReference type="AlphaFoldDB" id="A0AAD8Y2B0"/>
<name>A0AAD8Y2B0_9STRA</name>
<dbReference type="InterPro" id="IPR033421">
    <property type="entry name" value="Rit1_DUSP-like"/>
</dbReference>
<dbReference type="Gene3D" id="3.90.190.10">
    <property type="entry name" value="Protein tyrosine phosphatase superfamily"/>
    <property type="match status" value="1"/>
</dbReference>
<evidence type="ECO:0000313" key="4">
    <source>
        <dbReference type="Proteomes" id="UP001224775"/>
    </source>
</evidence>
<gene>
    <name evidence="3" type="ORF">QTG54_011416</name>
</gene>
<organism evidence="3 4">
    <name type="scientific">Skeletonema marinoi</name>
    <dbReference type="NCBI Taxonomy" id="267567"/>
    <lineage>
        <taxon>Eukaryota</taxon>
        <taxon>Sar</taxon>
        <taxon>Stramenopiles</taxon>
        <taxon>Ochrophyta</taxon>
        <taxon>Bacillariophyta</taxon>
        <taxon>Coscinodiscophyceae</taxon>
        <taxon>Thalassiosirophycidae</taxon>
        <taxon>Thalassiosirales</taxon>
        <taxon>Skeletonemataceae</taxon>
        <taxon>Skeletonema</taxon>
        <taxon>Skeletonema marinoi-dohrnii complex</taxon>
    </lineage>
</organism>
<keyword evidence="3" id="KW-0328">Glycosyltransferase</keyword>
<evidence type="ECO:0000259" key="1">
    <source>
        <dbReference type="Pfam" id="PF04179"/>
    </source>
</evidence>
<dbReference type="Pfam" id="PF04179">
    <property type="entry name" value="Init_tRNA_PT"/>
    <property type="match status" value="1"/>
</dbReference>
<keyword evidence="4" id="KW-1185">Reference proteome</keyword>
<reference evidence="3" key="1">
    <citation type="submission" date="2023-06" db="EMBL/GenBank/DDBJ databases">
        <title>Survivors Of The Sea: Transcriptome response of Skeletonema marinoi to long-term dormancy.</title>
        <authorList>
            <person name="Pinder M.I.M."/>
            <person name="Kourtchenko O."/>
            <person name="Robertson E.K."/>
            <person name="Larsson T."/>
            <person name="Maumus F."/>
            <person name="Osuna-Cruz C.M."/>
            <person name="Vancaester E."/>
            <person name="Stenow R."/>
            <person name="Vandepoele K."/>
            <person name="Ploug H."/>
            <person name="Bruchert V."/>
            <person name="Godhe A."/>
            <person name="Topel M."/>
        </authorList>
    </citation>
    <scope>NUCLEOTIDE SEQUENCE</scope>
    <source>
        <strain evidence="3">R05AC</strain>
    </source>
</reference>
<dbReference type="Pfam" id="PF17184">
    <property type="entry name" value="Rit1_C"/>
    <property type="match status" value="1"/>
</dbReference>
<feature type="domain" description="Rit1 N-terminal" evidence="2">
    <location>
        <begin position="21"/>
        <end position="338"/>
    </location>
</feature>
<evidence type="ECO:0000259" key="2">
    <source>
        <dbReference type="Pfam" id="PF17184"/>
    </source>
</evidence>
<proteinExistence type="predicted"/>
<accession>A0AAD8Y2B0</accession>
<dbReference type="GO" id="GO:0019988">
    <property type="term" value="P:charged-tRNA amino acid modification"/>
    <property type="evidence" value="ECO:0007669"/>
    <property type="project" value="InterPro"/>
</dbReference>
<dbReference type="PANTHER" id="PTHR31811:SF0">
    <property type="entry name" value="TRNA A64-2'-O-RIBOSYLPHOSPHATE TRANSFERASE"/>
    <property type="match status" value="1"/>
</dbReference>
<evidence type="ECO:0000313" key="3">
    <source>
        <dbReference type="EMBL" id="KAK1738122.1"/>
    </source>
</evidence>
<dbReference type="EC" id="2.4.2.-" evidence="3"/>
<dbReference type="EMBL" id="JATAAI010000022">
    <property type="protein sequence ID" value="KAK1738122.1"/>
    <property type="molecule type" value="Genomic_DNA"/>
</dbReference>